<name>H2C3X3_9CREN</name>
<protein>
    <submittedName>
        <fullName evidence="1">Uncharacterized protein</fullName>
    </submittedName>
</protein>
<reference evidence="1 2" key="1">
    <citation type="submission" date="2012-01" db="EMBL/GenBank/DDBJ databases">
        <title>Improved High-Quality Draft sequence of Metallosphaera yellowstonensis MK1.</title>
        <authorList>
            <consortium name="US DOE Joint Genome Institute"/>
            <person name="Lucas S."/>
            <person name="Han J."/>
            <person name="Cheng J.-F."/>
            <person name="Goodwin L."/>
            <person name="Pitluck S."/>
            <person name="Peters L."/>
            <person name="Teshima H."/>
            <person name="Detter J.C."/>
            <person name="Han C."/>
            <person name="Tapia R."/>
            <person name="Land M."/>
            <person name="Hauser L."/>
            <person name="Kyrpides N."/>
            <person name="Kozubal M."/>
            <person name="Macur R.E."/>
            <person name="Jay Z."/>
            <person name="Inskeep W."/>
            <person name="Woyke T."/>
        </authorList>
    </citation>
    <scope>NUCLEOTIDE SEQUENCE [LARGE SCALE GENOMIC DNA]</scope>
    <source>
        <strain evidence="1 2">MK1</strain>
    </source>
</reference>
<evidence type="ECO:0000313" key="1">
    <source>
        <dbReference type="EMBL" id="EHP69716.1"/>
    </source>
</evidence>
<evidence type="ECO:0000313" key="2">
    <source>
        <dbReference type="Proteomes" id="UP000003980"/>
    </source>
</evidence>
<sequence>MGFLVRFGLEVKAKSNNCCSKMISLVNFLRRRLHSDLNGALNVLKRTTNLVVSTTKELVSFLLDHDRIAPIKGCNP</sequence>
<dbReference type="STRING" id="671065.MetMK1DRAFT_00002180"/>
<proteinExistence type="predicted"/>
<organism evidence="1 2">
    <name type="scientific">Metallosphaera yellowstonensis MK1</name>
    <dbReference type="NCBI Taxonomy" id="671065"/>
    <lineage>
        <taxon>Archaea</taxon>
        <taxon>Thermoproteota</taxon>
        <taxon>Thermoprotei</taxon>
        <taxon>Sulfolobales</taxon>
        <taxon>Sulfolobaceae</taxon>
        <taxon>Metallosphaera</taxon>
    </lineage>
</organism>
<accession>H2C3X3</accession>
<dbReference type="HOGENOM" id="CLU_2646001_0_0_2"/>
<dbReference type="eggNOG" id="arCOG00683">
    <property type="taxonomic scope" value="Archaea"/>
</dbReference>
<gene>
    <name evidence="1" type="ORF">MetMK1DRAFT_00002180</name>
</gene>
<dbReference type="AlphaFoldDB" id="H2C3X3"/>
<dbReference type="Proteomes" id="UP000003980">
    <property type="component" value="Unassembled WGS sequence"/>
</dbReference>
<keyword evidence="2" id="KW-1185">Reference proteome</keyword>
<dbReference type="EMBL" id="JH597761">
    <property type="protein sequence ID" value="EHP69716.1"/>
    <property type="molecule type" value="Genomic_DNA"/>
</dbReference>